<dbReference type="GO" id="GO:0016787">
    <property type="term" value="F:hydrolase activity"/>
    <property type="evidence" value="ECO:0007669"/>
    <property type="project" value="UniProtKB-KW"/>
</dbReference>
<comment type="catalytic activity">
    <reaction evidence="9">
        <text>ATP + H2O = ADP + phosphate + H(+)</text>
        <dbReference type="Rhea" id="RHEA:13065"/>
        <dbReference type="ChEBI" id="CHEBI:15377"/>
        <dbReference type="ChEBI" id="CHEBI:15378"/>
        <dbReference type="ChEBI" id="CHEBI:30616"/>
        <dbReference type="ChEBI" id="CHEBI:43474"/>
        <dbReference type="ChEBI" id="CHEBI:456216"/>
        <dbReference type="EC" id="3.6.4.13"/>
    </reaction>
</comment>
<keyword evidence="14" id="KW-1185">Reference proteome</keyword>
<evidence type="ECO:0000256" key="9">
    <source>
        <dbReference type="RuleBase" id="RU365068"/>
    </source>
</evidence>
<protein>
    <recommendedName>
        <fullName evidence="9">ATP-dependent RNA helicase</fullName>
        <ecNumber evidence="9">3.6.4.13</ecNumber>
    </recommendedName>
</protein>
<feature type="domain" description="Helicase C-terminal" evidence="11">
    <location>
        <begin position="377"/>
        <end position="535"/>
    </location>
</feature>
<proteinExistence type="inferred from homology"/>
<dbReference type="GO" id="GO:0005730">
    <property type="term" value="C:nucleolus"/>
    <property type="evidence" value="ECO:0007669"/>
    <property type="project" value="UniProtKB-SubCell"/>
</dbReference>
<dbReference type="GO" id="GO:0005524">
    <property type="term" value="F:ATP binding"/>
    <property type="evidence" value="ECO:0007669"/>
    <property type="project" value="UniProtKB-UniRule"/>
</dbReference>
<evidence type="ECO:0000256" key="5">
    <source>
        <dbReference type="ARBA" id="ARBA00022806"/>
    </source>
</evidence>
<evidence type="ECO:0000256" key="6">
    <source>
        <dbReference type="ARBA" id="ARBA00022840"/>
    </source>
</evidence>
<dbReference type="STRING" id="1381753.V2XFJ8"/>
<dbReference type="SUPFAM" id="SSF52540">
    <property type="entry name" value="P-loop containing nucleoside triphosphate hydrolases"/>
    <property type="match status" value="2"/>
</dbReference>
<name>V2XFJ8_MONRO</name>
<dbReference type="PROSITE" id="PS51194">
    <property type="entry name" value="HELICASE_CTER"/>
    <property type="match status" value="1"/>
</dbReference>
<accession>V2XFJ8</accession>
<dbReference type="GO" id="GO:0003723">
    <property type="term" value="F:RNA binding"/>
    <property type="evidence" value="ECO:0007669"/>
    <property type="project" value="UniProtKB-UniRule"/>
</dbReference>
<dbReference type="InterPro" id="IPR011545">
    <property type="entry name" value="DEAD/DEAH_box_helicase_dom"/>
</dbReference>
<dbReference type="InterPro" id="IPR001650">
    <property type="entry name" value="Helicase_C-like"/>
</dbReference>
<keyword evidence="6 9" id="KW-0067">ATP-binding</keyword>
<feature type="domain" description="Helicase ATP-binding" evidence="10">
    <location>
        <begin position="53"/>
        <end position="276"/>
    </location>
</feature>
<evidence type="ECO:0000313" key="14">
    <source>
        <dbReference type="Proteomes" id="UP000017559"/>
    </source>
</evidence>
<gene>
    <name evidence="13" type="ORF">Moror_911</name>
</gene>
<organism evidence="13 14">
    <name type="scientific">Moniliophthora roreri (strain MCA 2997)</name>
    <name type="common">Cocoa frosty pod rot fungus</name>
    <name type="synonym">Crinipellis roreri</name>
    <dbReference type="NCBI Taxonomy" id="1381753"/>
    <lineage>
        <taxon>Eukaryota</taxon>
        <taxon>Fungi</taxon>
        <taxon>Dikarya</taxon>
        <taxon>Basidiomycota</taxon>
        <taxon>Agaricomycotina</taxon>
        <taxon>Agaricomycetes</taxon>
        <taxon>Agaricomycetidae</taxon>
        <taxon>Agaricales</taxon>
        <taxon>Marasmiineae</taxon>
        <taxon>Marasmiaceae</taxon>
        <taxon>Moniliophthora</taxon>
    </lineage>
</organism>
<dbReference type="SMART" id="SM00487">
    <property type="entry name" value="DEXDc"/>
    <property type="match status" value="1"/>
</dbReference>
<dbReference type="PROSITE" id="PS51192">
    <property type="entry name" value="HELICASE_ATP_BIND_1"/>
    <property type="match status" value="1"/>
</dbReference>
<evidence type="ECO:0000259" key="11">
    <source>
        <dbReference type="PROSITE" id="PS51194"/>
    </source>
</evidence>
<evidence type="ECO:0000259" key="12">
    <source>
        <dbReference type="PROSITE" id="PS51195"/>
    </source>
</evidence>
<comment type="similarity">
    <text evidence="9">Belongs to the DEAD box helicase family.</text>
</comment>
<feature type="short sequence motif" description="Q motif" evidence="8">
    <location>
        <begin position="20"/>
        <end position="50"/>
    </location>
</feature>
<dbReference type="PROSITE" id="PS51195">
    <property type="entry name" value="Q_MOTIF"/>
    <property type="match status" value="1"/>
</dbReference>
<keyword evidence="3 9" id="KW-0547">Nucleotide-binding</keyword>
<evidence type="ECO:0000256" key="2">
    <source>
        <dbReference type="ARBA" id="ARBA00022552"/>
    </source>
</evidence>
<keyword evidence="7 9" id="KW-0694">RNA-binding</keyword>
<evidence type="ECO:0000313" key="13">
    <source>
        <dbReference type="EMBL" id="ESK97973.1"/>
    </source>
</evidence>
<comment type="caution">
    <text evidence="13">The sequence shown here is derived from an EMBL/GenBank/DDBJ whole genome shotgun (WGS) entry which is preliminary data.</text>
</comment>
<evidence type="ECO:0000256" key="7">
    <source>
        <dbReference type="ARBA" id="ARBA00022884"/>
    </source>
</evidence>
<dbReference type="Proteomes" id="UP000017559">
    <property type="component" value="Unassembled WGS sequence"/>
</dbReference>
<keyword evidence="5 9" id="KW-0347">Helicase</keyword>
<dbReference type="GO" id="GO:0003724">
    <property type="term" value="F:RNA helicase activity"/>
    <property type="evidence" value="ECO:0007669"/>
    <property type="project" value="UniProtKB-EC"/>
</dbReference>
<comment type="domain">
    <text evidence="9">The Q motif is unique to and characteristic of the DEAD box family of RNA helicases and controls ATP binding and hydrolysis.</text>
</comment>
<evidence type="ECO:0000256" key="3">
    <source>
        <dbReference type="ARBA" id="ARBA00022741"/>
    </source>
</evidence>
<evidence type="ECO:0000256" key="1">
    <source>
        <dbReference type="ARBA" id="ARBA00004604"/>
    </source>
</evidence>
<feature type="domain" description="DEAD-box RNA helicase Q" evidence="12">
    <location>
        <begin position="20"/>
        <end position="50"/>
    </location>
</feature>
<dbReference type="KEGG" id="mrr:Moror_911"/>
<dbReference type="GO" id="GO:0006364">
    <property type="term" value="P:rRNA processing"/>
    <property type="evidence" value="ECO:0007669"/>
    <property type="project" value="UniProtKB-KW"/>
</dbReference>
<comment type="function">
    <text evidence="9">RNA helicase.</text>
</comment>
<dbReference type="Pfam" id="PF00270">
    <property type="entry name" value="DEAD"/>
    <property type="match status" value="1"/>
</dbReference>
<dbReference type="InterPro" id="IPR027417">
    <property type="entry name" value="P-loop_NTPase"/>
</dbReference>
<dbReference type="Gene3D" id="3.40.50.300">
    <property type="entry name" value="P-loop containing nucleotide triphosphate hydrolases"/>
    <property type="match status" value="2"/>
</dbReference>
<sequence length="535" mass="58668">MAEALAAVHMPEIRPVPAPPTFESLGLRASLVSAIHAAFPNVQHPTPTQAKLIPAILRNKDVVLQDEAGSGKTFGLVLASLNKPRLKYSNSEKPSITSIFLVPHRDLAHQIQWWIQRITESSGRNPPSLDTVVQVLLRDDNAHLGPGLQLLQERPPHILVATPAGFHEALEKQGDLIDFNLLSTIIIDEIDYLVETVPKTSPKLAQRLHKKIEKHPGITREILHTVYGHRGRLTSENREELVNEPIRAPQLVVSSATLRNHLKDYLWKESGIIKLGVDAVTVRGNAVHLHAKEKMASTALHRDISHHVLVVSNNRIQNISGAVEAEDEGRVVSVSAQNDEEGDVILDKSDAELEREQVYSMSPSPINQDALEAIAAAFALYVPSIALLIVPSTTSVYRAVYDLRSLGVNAFNVDMLQDRNGRMHLLSGGAEKVRANPTLLVTTNAAVRGLDLPALQHVFILGVQNLDGESVTSRTLDAYIHSAGRVGRFGKRGQVISVIEDDSRPNSGKEGTSVKAIRAILQRLGIKPLMLKQFE</sequence>
<dbReference type="SMART" id="SM00490">
    <property type="entry name" value="HELICc"/>
    <property type="match status" value="1"/>
</dbReference>
<dbReference type="HOGENOM" id="CLU_019374_0_0_1"/>
<evidence type="ECO:0000259" key="10">
    <source>
        <dbReference type="PROSITE" id="PS51192"/>
    </source>
</evidence>
<dbReference type="Pfam" id="PF00271">
    <property type="entry name" value="Helicase_C"/>
    <property type="match status" value="1"/>
</dbReference>
<dbReference type="InterPro" id="IPR014014">
    <property type="entry name" value="RNA_helicase_DEAD_Q_motif"/>
</dbReference>
<evidence type="ECO:0000256" key="4">
    <source>
        <dbReference type="ARBA" id="ARBA00022801"/>
    </source>
</evidence>
<comment type="subcellular location">
    <subcellularLocation>
        <location evidence="1">Nucleus</location>
        <location evidence="1">Nucleolus</location>
    </subcellularLocation>
</comment>
<dbReference type="AlphaFoldDB" id="V2XFJ8"/>
<dbReference type="PANTHER" id="PTHR24031">
    <property type="entry name" value="RNA HELICASE"/>
    <property type="match status" value="1"/>
</dbReference>
<dbReference type="EC" id="3.6.4.13" evidence="9"/>
<dbReference type="InterPro" id="IPR014001">
    <property type="entry name" value="Helicase_ATP-bd"/>
</dbReference>
<keyword evidence="4 9" id="KW-0378">Hydrolase</keyword>
<dbReference type="EMBL" id="AWSO01000014">
    <property type="protein sequence ID" value="ESK97973.1"/>
    <property type="molecule type" value="Genomic_DNA"/>
</dbReference>
<dbReference type="OrthoDB" id="10256233at2759"/>
<reference evidence="13 14" key="1">
    <citation type="journal article" date="2014" name="BMC Genomics">
        <title>Genome and secretome analysis of the hemibiotrophic fungal pathogen, Moniliophthora roreri, which causes frosty pod rot disease of cacao: mechanisms of the biotrophic and necrotrophic phases.</title>
        <authorList>
            <person name="Meinhardt L.W."/>
            <person name="Costa G.G.L."/>
            <person name="Thomazella D.P.T."/>
            <person name="Teixeira P.J.P.L."/>
            <person name="Carazzolle M.F."/>
            <person name="Schuster S.C."/>
            <person name="Carlson J.E."/>
            <person name="Guiltinan M.J."/>
            <person name="Mieczkowski P."/>
            <person name="Farmer A."/>
            <person name="Ramaraj T."/>
            <person name="Crozier J."/>
            <person name="Davis R.E."/>
            <person name="Shao J."/>
            <person name="Melnick R.L."/>
            <person name="Pereira G.A.G."/>
            <person name="Bailey B.A."/>
        </authorList>
    </citation>
    <scope>NUCLEOTIDE SEQUENCE [LARGE SCALE GENOMIC DNA]</scope>
    <source>
        <strain evidence="13 14">MCA 2997</strain>
    </source>
</reference>
<keyword evidence="2" id="KW-0698">rRNA processing</keyword>
<evidence type="ECO:0000256" key="8">
    <source>
        <dbReference type="PROSITE-ProRule" id="PRU00552"/>
    </source>
</evidence>